<evidence type="ECO:0000313" key="2">
    <source>
        <dbReference type="Proteomes" id="UP000235145"/>
    </source>
</evidence>
<name>A0A9R1VQ86_LACSA</name>
<proteinExistence type="predicted"/>
<dbReference type="EMBL" id="NBSK02000004">
    <property type="protein sequence ID" value="KAJ0208917.1"/>
    <property type="molecule type" value="Genomic_DNA"/>
</dbReference>
<keyword evidence="2" id="KW-1185">Reference proteome</keyword>
<protein>
    <submittedName>
        <fullName evidence="1">Uncharacterized protein</fullName>
    </submittedName>
</protein>
<sequence>MLCYFDFGFSVSRKISEKEESGGDCAEDDDEWRDLIATPNRLISNDFFVLKSIKLDEREEDFEKGNDGSSPEDRDRVHSIRVSVSSSRVTVWPPILKIHCGISPTSLLDSLVLIPNSQASPTTGSFQYPLFLNQEILGMKSEHDDMILMFTNVY</sequence>
<dbReference type="AlphaFoldDB" id="A0A9R1VQ86"/>
<comment type="caution">
    <text evidence="1">The sequence shown here is derived from an EMBL/GenBank/DDBJ whole genome shotgun (WGS) entry which is preliminary data.</text>
</comment>
<accession>A0A9R1VQ86</accession>
<gene>
    <name evidence="1" type="ORF">LSAT_V11C400207980</name>
</gene>
<organism evidence="1 2">
    <name type="scientific">Lactuca sativa</name>
    <name type="common">Garden lettuce</name>
    <dbReference type="NCBI Taxonomy" id="4236"/>
    <lineage>
        <taxon>Eukaryota</taxon>
        <taxon>Viridiplantae</taxon>
        <taxon>Streptophyta</taxon>
        <taxon>Embryophyta</taxon>
        <taxon>Tracheophyta</taxon>
        <taxon>Spermatophyta</taxon>
        <taxon>Magnoliopsida</taxon>
        <taxon>eudicotyledons</taxon>
        <taxon>Gunneridae</taxon>
        <taxon>Pentapetalae</taxon>
        <taxon>asterids</taxon>
        <taxon>campanulids</taxon>
        <taxon>Asterales</taxon>
        <taxon>Asteraceae</taxon>
        <taxon>Cichorioideae</taxon>
        <taxon>Cichorieae</taxon>
        <taxon>Lactucinae</taxon>
        <taxon>Lactuca</taxon>
    </lineage>
</organism>
<dbReference type="Proteomes" id="UP000235145">
    <property type="component" value="Unassembled WGS sequence"/>
</dbReference>
<evidence type="ECO:0000313" key="1">
    <source>
        <dbReference type="EMBL" id="KAJ0208917.1"/>
    </source>
</evidence>
<reference evidence="1 2" key="1">
    <citation type="journal article" date="2017" name="Nat. Commun.">
        <title>Genome assembly with in vitro proximity ligation data and whole-genome triplication in lettuce.</title>
        <authorList>
            <person name="Reyes-Chin-Wo S."/>
            <person name="Wang Z."/>
            <person name="Yang X."/>
            <person name="Kozik A."/>
            <person name="Arikit S."/>
            <person name="Song C."/>
            <person name="Xia L."/>
            <person name="Froenicke L."/>
            <person name="Lavelle D.O."/>
            <person name="Truco M.J."/>
            <person name="Xia R."/>
            <person name="Zhu S."/>
            <person name="Xu C."/>
            <person name="Xu H."/>
            <person name="Xu X."/>
            <person name="Cox K."/>
            <person name="Korf I."/>
            <person name="Meyers B.C."/>
            <person name="Michelmore R.W."/>
        </authorList>
    </citation>
    <scope>NUCLEOTIDE SEQUENCE [LARGE SCALE GENOMIC DNA]</scope>
    <source>
        <strain evidence="2">cv. Salinas</strain>
        <tissue evidence="1">Seedlings</tissue>
    </source>
</reference>